<comment type="caution">
    <text evidence="1">The sequence shown here is derived from an EMBL/GenBank/DDBJ whole genome shotgun (WGS) entry which is preliminary data.</text>
</comment>
<name>A0ACC0UUD7_9HYPO</name>
<keyword evidence="2" id="KW-1185">Reference proteome</keyword>
<protein>
    <submittedName>
        <fullName evidence="1">Uncharacterized protein</fullName>
    </submittedName>
</protein>
<dbReference type="EMBL" id="CM047946">
    <property type="protein sequence ID" value="KAI9897688.1"/>
    <property type="molecule type" value="Genomic_DNA"/>
</dbReference>
<evidence type="ECO:0000313" key="2">
    <source>
        <dbReference type="Proteomes" id="UP001163324"/>
    </source>
</evidence>
<accession>A0ACC0UUD7</accession>
<gene>
    <name evidence="1" type="ORF">N3K66_007544</name>
</gene>
<evidence type="ECO:0000313" key="1">
    <source>
        <dbReference type="EMBL" id="KAI9897688.1"/>
    </source>
</evidence>
<dbReference type="Proteomes" id="UP001163324">
    <property type="component" value="Chromosome 7"/>
</dbReference>
<sequence>MPAPLLPRSPPGYNIRDATPADAEDITRVWYASFNQSHPFFDAATPDDEPTRRWLSEAWRMGISAGPAVLRTFVVEDLSRDGRIVAFMRSHMPQIDGSQDIPLPELPAGWDVEVVDALWGGIARSRARCMGNRVHMMGEFMGVEKEHRGKQIAAKLVEWICDVADYMGLETYFDATRDGLPIYKKWFDFVEIAPINMPTRPETYGTYEMVAMVRAPKESILKSRL</sequence>
<reference evidence="1" key="1">
    <citation type="submission" date="2022-10" db="EMBL/GenBank/DDBJ databases">
        <title>Complete Genome of Trichothecium roseum strain YXFP-22015, a Plant Pathogen Isolated from Citrus.</title>
        <authorList>
            <person name="Wang Y."/>
            <person name="Zhu L."/>
        </authorList>
    </citation>
    <scope>NUCLEOTIDE SEQUENCE</scope>
    <source>
        <strain evidence="1">YXFP-22015</strain>
    </source>
</reference>
<proteinExistence type="predicted"/>
<organism evidence="1 2">
    <name type="scientific">Trichothecium roseum</name>
    <dbReference type="NCBI Taxonomy" id="47278"/>
    <lineage>
        <taxon>Eukaryota</taxon>
        <taxon>Fungi</taxon>
        <taxon>Dikarya</taxon>
        <taxon>Ascomycota</taxon>
        <taxon>Pezizomycotina</taxon>
        <taxon>Sordariomycetes</taxon>
        <taxon>Hypocreomycetidae</taxon>
        <taxon>Hypocreales</taxon>
        <taxon>Hypocreales incertae sedis</taxon>
        <taxon>Trichothecium</taxon>
    </lineage>
</organism>